<organism evidence="2">
    <name type="scientific">marine sediment metagenome</name>
    <dbReference type="NCBI Taxonomy" id="412755"/>
    <lineage>
        <taxon>unclassified sequences</taxon>
        <taxon>metagenomes</taxon>
        <taxon>ecological metagenomes</taxon>
    </lineage>
</organism>
<accession>A0A0F8XBI2</accession>
<protein>
    <submittedName>
        <fullName evidence="2">Uncharacterized protein</fullName>
    </submittedName>
</protein>
<dbReference type="AlphaFoldDB" id="A0A0F8XBI2"/>
<dbReference type="EMBL" id="LAZR01060205">
    <property type="protein sequence ID" value="KKK66173.1"/>
    <property type="molecule type" value="Genomic_DNA"/>
</dbReference>
<reference evidence="2" key="1">
    <citation type="journal article" date="2015" name="Nature">
        <title>Complex archaea that bridge the gap between prokaryotes and eukaryotes.</title>
        <authorList>
            <person name="Spang A."/>
            <person name="Saw J.H."/>
            <person name="Jorgensen S.L."/>
            <person name="Zaremba-Niedzwiedzka K."/>
            <person name="Martijn J."/>
            <person name="Lind A.E."/>
            <person name="van Eijk R."/>
            <person name="Schleper C."/>
            <person name="Guy L."/>
            <person name="Ettema T.J."/>
        </authorList>
    </citation>
    <scope>NUCLEOTIDE SEQUENCE</scope>
</reference>
<evidence type="ECO:0000256" key="1">
    <source>
        <dbReference type="SAM" id="MobiDB-lite"/>
    </source>
</evidence>
<sequence length="371" mass="39982">GVVGEAFKAAGDVLGEGANLALQVLKRDEGLARDADDTAFADFSQDLVRDLQKAGTLSDSAVVEAAGDQLLQEQQRILNEHRGGNTSRALLENSLTKRRNSIADTLAVLNINAADVQLNQTVKRRISSIVQEVLSDPDVLVSEDPLEAFRFYSGRIEEEMDFLELNPAQRRIVEPAAQAQVALSMIGPLIRNKQFDRAIAILRSDEVGGVMAPGDQRDAIRRVIDAERKLAEVKSEGQKNIESARVLFPNASEEEVLERARELTGFEDENNVELIEMGDTLLAVDKDTLEVSTIVPGPTAEEEAKRAGLIEKAELTARMEVMEGIFAAAGLGPLFTSGGAATPAEGEKSPAKPKQSTPTGEEGEPVGTEEV</sequence>
<feature type="compositionally biased region" description="Acidic residues" evidence="1">
    <location>
        <begin position="361"/>
        <end position="371"/>
    </location>
</feature>
<feature type="non-terminal residue" evidence="2">
    <location>
        <position position="1"/>
    </location>
</feature>
<feature type="non-terminal residue" evidence="2">
    <location>
        <position position="371"/>
    </location>
</feature>
<name>A0A0F8XBI2_9ZZZZ</name>
<gene>
    <name evidence="2" type="ORF">LCGC14_2966760</name>
</gene>
<comment type="caution">
    <text evidence="2">The sequence shown here is derived from an EMBL/GenBank/DDBJ whole genome shotgun (WGS) entry which is preliminary data.</text>
</comment>
<proteinExistence type="predicted"/>
<feature type="region of interest" description="Disordered" evidence="1">
    <location>
        <begin position="334"/>
        <end position="371"/>
    </location>
</feature>
<evidence type="ECO:0000313" key="2">
    <source>
        <dbReference type="EMBL" id="KKK66173.1"/>
    </source>
</evidence>